<dbReference type="SUPFAM" id="SSF52833">
    <property type="entry name" value="Thioredoxin-like"/>
    <property type="match status" value="1"/>
</dbReference>
<gene>
    <name evidence="5" type="ORF">QN277_010005</name>
</gene>
<dbReference type="Proteomes" id="UP001293593">
    <property type="component" value="Unassembled WGS sequence"/>
</dbReference>
<keyword evidence="2" id="KW-1015">Disulfide bond</keyword>
<evidence type="ECO:0000259" key="4">
    <source>
        <dbReference type="PROSITE" id="PS51352"/>
    </source>
</evidence>
<organism evidence="5 6">
    <name type="scientific">Acacia crassicarpa</name>
    <name type="common">northern wattle</name>
    <dbReference type="NCBI Taxonomy" id="499986"/>
    <lineage>
        <taxon>Eukaryota</taxon>
        <taxon>Viridiplantae</taxon>
        <taxon>Streptophyta</taxon>
        <taxon>Embryophyta</taxon>
        <taxon>Tracheophyta</taxon>
        <taxon>Spermatophyta</taxon>
        <taxon>Magnoliopsida</taxon>
        <taxon>eudicotyledons</taxon>
        <taxon>Gunneridae</taxon>
        <taxon>Pentapetalae</taxon>
        <taxon>rosids</taxon>
        <taxon>fabids</taxon>
        <taxon>Fabales</taxon>
        <taxon>Fabaceae</taxon>
        <taxon>Caesalpinioideae</taxon>
        <taxon>mimosoid clade</taxon>
        <taxon>Acacieae</taxon>
        <taxon>Acacia</taxon>
    </lineage>
</organism>
<sequence>MQREMARSWIHRSSAFRWAIENRFCPIFNNVRSDSVGTLTSASATLYPSPPSKSFTTYSFSTIASITPPLLSALLSPCHYRRFSSASGASNIVHVKTEEEFNNILSKVHDQSLPAIFYFTAVWCGPCRFISPVIEDLSGKYPHVTTYKIDIDQEAIQGTLGKLMITSVPTLHFFQNGKKADELIGADVGRLNHIVEKLFKKD</sequence>
<dbReference type="EMBL" id="JAWXYG010000014">
    <property type="protein sequence ID" value="KAK4254653.1"/>
    <property type="molecule type" value="Genomic_DNA"/>
</dbReference>
<reference evidence="5" key="1">
    <citation type="submission" date="2023-10" db="EMBL/GenBank/DDBJ databases">
        <title>Chromosome-level genome of the transformable northern wattle, Acacia crassicarpa.</title>
        <authorList>
            <person name="Massaro I."/>
            <person name="Sinha N.R."/>
            <person name="Poethig S."/>
            <person name="Leichty A.R."/>
        </authorList>
    </citation>
    <scope>NUCLEOTIDE SEQUENCE</scope>
    <source>
        <strain evidence="5">Acra3RX</strain>
        <tissue evidence="5">Leaf</tissue>
    </source>
</reference>
<keyword evidence="1" id="KW-0249">Electron transport</keyword>
<dbReference type="InterPro" id="IPR036249">
    <property type="entry name" value="Thioredoxin-like_sf"/>
</dbReference>
<dbReference type="PANTHER" id="PTHR46115">
    <property type="entry name" value="THIOREDOXIN-LIKE PROTEIN 1"/>
    <property type="match status" value="1"/>
</dbReference>
<dbReference type="CDD" id="cd02947">
    <property type="entry name" value="TRX_family"/>
    <property type="match status" value="1"/>
</dbReference>
<protein>
    <recommendedName>
        <fullName evidence="4">Thioredoxin domain-containing protein</fullName>
    </recommendedName>
</protein>
<evidence type="ECO:0000313" key="5">
    <source>
        <dbReference type="EMBL" id="KAK4254653.1"/>
    </source>
</evidence>
<dbReference type="Gene3D" id="3.40.30.10">
    <property type="entry name" value="Glutaredoxin"/>
    <property type="match status" value="1"/>
</dbReference>
<keyword evidence="3" id="KW-0676">Redox-active center</keyword>
<dbReference type="InterPro" id="IPR013766">
    <property type="entry name" value="Thioredoxin_domain"/>
</dbReference>
<feature type="domain" description="Thioredoxin" evidence="4">
    <location>
        <begin position="83"/>
        <end position="202"/>
    </location>
</feature>
<dbReference type="PROSITE" id="PS51352">
    <property type="entry name" value="THIOREDOXIN_2"/>
    <property type="match status" value="1"/>
</dbReference>
<keyword evidence="1" id="KW-0813">Transport</keyword>
<accession>A0AAE1IS19</accession>
<name>A0AAE1IS19_9FABA</name>
<keyword evidence="6" id="KW-1185">Reference proteome</keyword>
<evidence type="ECO:0000256" key="2">
    <source>
        <dbReference type="ARBA" id="ARBA00023157"/>
    </source>
</evidence>
<evidence type="ECO:0000256" key="1">
    <source>
        <dbReference type="ARBA" id="ARBA00022982"/>
    </source>
</evidence>
<proteinExistence type="predicted"/>
<dbReference type="Pfam" id="PF00085">
    <property type="entry name" value="Thioredoxin"/>
    <property type="match status" value="1"/>
</dbReference>
<evidence type="ECO:0000256" key="3">
    <source>
        <dbReference type="ARBA" id="ARBA00023284"/>
    </source>
</evidence>
<comment type="caution">
    <text evidence="5">The sequence shown here is derived from an EMBL/GenBank/DDBJ whole genome shotgun (WGS) entry which is preliminary data.</text>
</comment>
<dbReference type="FunFam" id="3.40.30.10:FF:000245">
    <property type="entry name" value="Thioredoxin"/>
    <property type="match status" value="1"/>
</dbReference>
<dbReference type="AlphaFoldDB" id="A0AAE1IS19"/>
<evidence type="ECO:0000313" key="6">
    <source>
        <dbReference type="Proteomes" id="UP001293593"/>
    </source>
</evidence>